<feature type="transmembrane region" description="Helical" evidence="7">
    <location>
        <begin position="428"/>
        <end position="449"/>
    </location>
</feature>
<feature type="region of interest" description="Disordered" evidence="6">
    <location>
        <begin position="1"/>
        <end position="61"/>
    </location>
</feature>
<evidence type="ECO:0000259" key="8">
    <source>
        <dbReference type="PROSITE" id="PS50850"/>
    </source>
</evidence>
<feature type="transmembrane region" description="Helical" evidence="7">
    <location>
        <begin position="495"/>
        <end position="518"/>
    </location>
</feature>
<accession>A0A6G1GJC9</accession>
<dbReference type="SUPFAM" id="SSF103473">
    <property type="entry name" value="MFS general substrate transporter"/>
    <property type="match status" value="1"/>
</dbReference>
<dbReference type="OrthoDB" id="5296287at2759"/>
<evidence type="ECO:0000256" key="7">
    <source>
        <dbReference type="SAM" id="Phobius"/>
    </source>
</evidence>
<evidence type="ECO:0000256" key="5">
    <source>
        <dbReference type="ARBA" id="ARBA00023136"/>
    </source>
</evidence>
<dbReference type="EMBL" id="ML977216">
    <property type="protein sequence ID" value="KAF1980869.1"/>
    <property type="molecule type" value="Genomic_DNA"/>
</dbReference>
<dbReference type="AlphaFoldDB" id="A0A6G1GJC9"/>
<evidence type="ECO:0000256" key="1">
    <source>
        <dbReference type="ARBA" id="ARBA00004141"/>
    </source>
</evidence>
<keyword evidence="5 7" id="KW-0472">Membrane</keyword>
<feature type="transmembrane region" description="Helical" evidence="7">
    <location>
        <begin position="184"/>
        <end position="206"/>
    </location>
</feature>
<gene>
    <name evidence="9" type="ORF">K402DRAFT_343551</name>
</gene>
<feature type="transmembrane region" description="Helical" evidence="7">
    <location>
        <begin position="316"/>
        <end position="341"/>
    </location>
</feature>
<dbReference type="InterPro" id="IPR020846">
    <property type="entry name" value="MFS_dom"/>
</dbReference>
<evidence type="ECO:0000313" key="9">
    <source>
        <dbReference type="EMBL" id="KAF1980869.1"/>
    </source>
</evidence>
<organism evidence="9 10">
    <name type="scientific">Aulographum hederae CBS 113979</name>
    <dbReference type="NCBI Taxonomy" id="1176131"/>
    <lineage>
        <taxon>Eukaryota</taxon>
        <taxon>Fungi</taxon>
        <taxon>Dikarya</taxon>
        <taxon>Ascomycota</taxon>
        <taxon>Pezizomycotina</taxon>
        <taxon>Dothideomycetes</taxon>
        <taxon>Pleosporomycetidae</taxon>
        <taxon>Aulographales</taxon>
        <taxon>Aulographaceae</taxon>
    </lineage>
</organism>
<dbReference type="FunFam" id="1.20.1250.20:FF:000011">
    <property type="entry name" value="MFS multidrug transporter, putative"/>
    <property type="match status" value="1"/>
</dbReference>
<dbReference type="Pfam" id="PF07690">
    <property type="entry name" value="MFS_1"/>
    <property type="match status" value="1"/>
</dbReference>
<dbReference type="PROSITE" id="PS50850">
    <property type="entry name" value="MFS"/>
    <property type="match status" value="1"/>
</dbReference>
<feature type="transmembrane region" description="Helical" evidence="7">
    <location>
        <begin position="247"/>
        <end position="267"/>
    </location>
</feature>
<evidence type="ECO:0000256" key="2">
    <source>
        <dbReference type="ARBA" id="ARBA00008335"/>
    </source>
</evidence>
<evidence type="ECO:0000256" key="6">
    <source>
        <dbReference type="SAM" id="MobiDB-lite"/>
    </source>
</evidence>
<dbReference type="CDD" id="cd17323">
    <property type="entry name" value="MFS_Tpo1_MDR_like"/>
    <property type="match status" value="1"/>
</dbReference>
<dbReference type="GO" id="GO:0016020">
    <property type="term" value="C:membrane"/>
    <property type="evidence" value="ECO:0007669"/>
    <property type="project" value="UniProtKB-SubCell"/>
</dbReference>
<dbReference type="InterPro" id="IPR036259">
    <property type="entry name" value="MFS_trans_sf"/>
</dbReference>
<comment type="similarity">
    <text evidence="2">Belongs to the major facilitator superfamily.</text>
</comment>
<feature type="transmembrane region" description="Helical" evidence="7">
    <location>
        <begin position="461"/>
        <end position="483"/>
    </location>
</feature>
<feature type="transmembrane region" description="Helical" evidence="7">
    <location>
        <begin position="158"/>
        <end position="178"/>
    </location>
</feature>
<protein>
    <submittedName>
        <fullName evidence="9">MFS general substrate transporter</fullName>
    </submittedName>
</protein>
<dbReference type="Gene3D" id="1.20.1250.20">
    <property type="entry name" value="MFS general substrate transporter like domains"/>
    <property type="match status" value="1"/>
</dbReference>
<feature type="domain" description="Major facilitator superfamily (MFS) profile" evidence="8">
    <location>
        <begin position="92"/>
        <end position="524"/>
    </location>
</feature>
<dbReference type="PANTHER" id="PTHR23502:SF68">
    <property type="entry name" value="MULTIDRUG TRANSPORTER, PUTATIVE (AFU_ORTHOLOGUE AFUA_3G01120)-RELATED"/>
    <property type="match status" value="1"/>
</dbReference>
<dbReference type="InterPro" id="IPR011701">
    <property type="entry name" value="MFS"/>
</dbReference>
<dbReference type="PANTHER" id="PTHR23502">
    <property type="entry name" value="MAJOR FACILITATOR SUPERFAMILY"/>
    <property type="match status" value="1"/>
</dbReference>
<sequence length="532" mass="57872">MAPPSNSTKSTGSKIGIEDPGTGLACEEVSLDKETTTLQPFDPEKGDQHATVAPVDDESDAVSDPNIVWWKEPANLDPENPKNWSEKKKWGTIAIVSSITFITPLASSMFAPGIPEVMEEFNSNSDLTATFVVSVYILGYALGPLILAPLSEIYGRTILYNSCNVLFVIFTVLCAVSQNMGMLIAFRFLAGLVGVQAITCGSGTIADIIPPERRGLAMSIWTCGPLLGPVIGPIAGGFLISAKGWRWSFWLIAIVAGLITIMAFLLLRETYAPVLLERKAARLRKETGNSALRSKLQPDMPRKAFMKRSIVRPLHMLFFSPIVTVMSVYVAMLYGFLYILFTTYTFVFEETYNFSTIAVGLTYLGSGIGMFLGLFVMGTFSDRAIRKVMASGKETKPEDRLILWVVVPAATMVSGGLIMYGWTTNYAVHWIAPLVANGIIGCGMIMLMISIQTYLVDAFTIHAASVIAANAVLRSILGALLPLCGLDLYDALGLGWGNTLLGLLACALAPVPTLLRIFGERIRTSPKFQRKF</sequence>
<feature type="compositionally biased region" description="Polar residues" evidence="6">
    <location>
        <begin position="1"/>
        <end position="13"/>
    </location>
</feature>
<evidence type="ECO:0000256" key="4">
    <source>
        <dbReference type="ARBA" id="ARBA00022989"/>
    </source>
</evidence>
<feature type="transmembrane region" description="Helical" evidence="7">
    <location>
        <begin position="401"/>
        <end position="422"/>
    </location>
</feature>
<dbReference type="Proteomes" id="UP000800041">
    <property type="component" value="Unassembled WGS sequence"/>
</dbReference>
<feature type="transmembrane region" description="Helical" evidence="7">
    <location>
        <begin position="90"/>
        <end position="111"/>
    </location>
</feature>
<feature type="transmembrane region" description="Helical" evidence="7">
    <location>
        <begin position="131"/>
        <end position="151"/>
    </location>
</feature>
<keyword evidence="4 7" id="KW-1133">Transmembrane helix</keyword>
<dbReference type="GO" id="GO:0022857">
    <property type="term" value="F:transmembrane transporter activity"/>
    <property type="evidence" value="ECO:0007669"/>
    <property type="project" value="InterPro"/>
</dbReference>
<feature type="transmembrane region" description="Helical" evidence="7">
    <location>
        <begin position="361"/>
        <end position="380"/>
    </location>
</feature>
<feature type="transmembrane region" description="Helical" evidence="7">
    <location>
        <begin position="218"/>
        <end position="241"/>
    </location>
</feature>
<comment type="subcellular location">
    <subcellularLocation>
        <location evidence="1">Membrane</location>
        <topology evidence="1">Multi-pass membrane protein</topology>
    </subcellularLocation>
</comment>
<evidence type="ECO:0000256" key="3">
    <source>
        <dbReference type="ARBA" id="ARBA00022692"/>
    </source>
</evidence>
<reference evidence="9" key="1">
    <citation type="journal article" date="2020" name="Stud. Mycol.">
        <title>101 Dothideomycetes genomes: a test case for predicting lifestyles and emergence of pathogens.</title>
        <authorList>
            <person name="Haridas S."/>
            <person name="Albert R."/>
            <person name="Binder M."/>
            <person name="Bloem J."/>
            <person name="Labutti K."/>
            <person name="Salamov A."/>
            <person name="Andreopoulos B."/>
            <person name="Baker S."/>
            <person name="Barry K."/>
            <person name="Bills G."/>
            <person name="Bluhm B."/>
            <person name="Cannon C."/>
            <person name="Castanera R."/>
            <person name="Culley D."/>
            <person name="Daum C."/>
            <person name="Ezra D."/>
            <person name="Gonzalez J."/>
            <person name="Henrissat B."/>
            <person name="Kuo A."/>
            <person name="Liang C."/>
            <person name="Lipzen A."/>
            <person name="Lutzoni F."/>
            <person name="Magnuson J."/>
            <person name="Mondo S."/>
            <person name="Nolan M."/>
            <person name="Ohm R."/>
            <person name="Pangilinan J."/>
            <person name="Park H.-J."/>
            <person name="Ramirez L."/>
            <person name="Alfaro M."/>
            <person name="Sun H."/>
            <person name="Tritt A."/>
            <person name="Yoshinaga Y."/>
            <person name="Zwiers L.-H."/>
            <person name="Turgeon B."/>
            <person name="Goodwin S."/>
            <person name="Spatafora J."/>
            <person name="Crous P."/>
            <person name="Grigoriev I."/>
        </authorList>
    </citation>
    <scope>NUCLEOTIDE SEQUENCE</scope>
    <source>
        <strain evidence="9">CBS 113979</strain>
    </source>
</reference>
<keyword evidence="10" id="KW-1185">Reference proteome</keyword>
<evidence type="ECO:0000313" key="10">
    <source>
        <dbReference type="Proteomes" id="UP000800041"/>
    </source>
</evidence>
<keyword evidence="3 7" id="KW-0812">Transmembrane</keyword>
<proteinExistence type="inferred from homology"/>
<name>A0A6G1GJC9_9PEZI</name>